<protein>
    <recommendedName>
        <fullName evidence="3">RNase H type-1 domain-containing protein</fullName>
    </recommendedName>
</protein>
<reference evidence="1" key="1">
    <citation type="submission" date="2020-07" db="EMBL/GenBank/DDBJ databases">
        <title>Multicomponent nature underlies the extraordinary mechanical properties of spider dragline silk.</title>
        <authorList>
            <person name="Kono N."/>
            <person name="Nakamura H."/>
            <person name="Mori M."/>
            <person name="Yoshida Y."/>
            <person name="Ohtoshi R."/>
            <person name="Malay A.D."/>
            <person name="Moran D.A.P."/>
            <person name="Tomita M."/>
            <person name="Numata K."/>
            <person name="Arakawa K."/>
        </authorList>
    </citation>
    <scope>NUCLEOTIDE SEQUENCE</scope>
</reference>
<dbReference type="AlphaFoldDB" id="A0A8X6FG66"/>
<comment type="caution">
    <text evidence="1">The sequence shown here is derived from an EMBL/GenBank/DDBJ whole genome shotgun (WGS) entry which is preliminary data.</text>
</comment>
<gene>
    <name evidence="1" type="ORF">TNCT_387161</name>
</gene>
<evidence type="ECO:0008006" key="3">
    <source>
        <dbReference type="Google" id="ProtNLM"/>
    </source>
</evidence>
<proteinExistence type="predicted"/>
<dbReference type="EMBL" id="BMAO01021871">
    <property type="protein sequence ID" value="GFQ77999.1"/>
    <property type="molecule type" value="Genomic_DNA"/>
</dbReference>
<evidence type="ECO:0000313" key="1">
    <source>
        <dbReference type="EMBL" id="GFQ77999.1"/>
    </source>
</evidence>
<sequence length="99" mass="11898">MEILQLLRKLARKGFDIFCWVPRHVGAHHKELADTSARSMSDHMQQPVCYQDLKVSVMRYIHRICQETWDQQATNTSYIVFILKLHNGQWYRYEDLVFI</sequence>
<dbReference type="Proteomes" id="UP000887116">
    <property type="component" value="Unassembled WGS sequence"/>
</dbReference>
<name>A0A8X6FG66_TRICU</name>
<evidence type="ECO:0000313" key="2">
    <source>
        <dbReference type="Proteomes" id="UP000887116"/>
    </source>
</evidence>
<keyword evidence="2" id="KW-1185">Reference proteome</keyword>
<accession>A0A8X6FG66</accession>
<dbReference type="OrthoDB" id="6436996at2759"/>
<organism evidence="1 2">
    <name type="scientific">Trichonephila clavata</name>
    <name type="common">Joro spider</name>
    <name type="synonym">Nephila clavata</name>
    <dbReference type="NCBI Taxonomy" id="2740835"/>
    <lineage>
        <taxon>Eukaryota</taxon>
        <taxon>Metazoa</taxon>
        <taxon>Ecdysozoa</taxon>
        <taxon>Arthropoda</taxon>
        <taxon>Chelicerata</taxon>
        <taxon>Arachnida</taxon>
        <taxon>Araneae</taxon>
        <taxon>Araneomorphae</taxon>
        <taxon>Entelegynae</taxon>
        <taxon>Araneoidea</taxon>
        <taxon>Nephilidae</taxon>
        <taxon>Trichonephila</taxon>
    </lineage>
</organism>